<proteinExistence type="predicted"/>
<dbReference type="EMBL" id="CM043016">
    <property type="protein sequence ID" value="KAI4468346.1"/>
    <property type="molecule type" value="Genomic_DNA"/>
</dbReference>
<reference evidence="1" key="1">
    <citation type="submission" date="2022-04" db="EMBL/GenBank/DDBJ databases">
        <title>Chromosome-scale genome assembly of Holotrichia oblita Faldermann.</title>
        <authorList>
            <person name="Rongchong L."/>
        </authorList>
    </citation>
    <scope>NUCLEOTIDE SEQUENCE</scope>
    <source>
        <strain evidence="1">81SQS9</strain>
    </source>
</reference>
<name>A0ACB9TNG6_HOLOL</name>
<keyword evidence="2" id="KW-1185">Reference proteome</keyword>
<gene>
    <name evidence="1" type="ORF">MML48_2g00008742</name>
</gene>
<sequence>MAVFSQLFGEPLGDLLPDGYRVDKWAKRLGKELNSLGLFITKAQEIEDRYRFNNAQVQKKDPEKILNEILGNVTKMLSRKMDAIKCIARAAEDEAENFEYNSSMLFSYHSSKYSSANGIGVELPESIADNEYMYEPMEFNIDSHFYNLSVNTSYSSVHVPTNIYDRSKEAATAIQWSEKLDEVFRKNYESDPALSWQYFGSSTGIMRNYPAMRWAAGDEKDDFDCRVRTWYIEAATCTKDIVILLDSSGSMLGMNKHIASMTIYTILQTLSNNDYVNILNYSVSVNYTVPCFQKKLVQATPENIEIFKQSVNNIIPQGKSFAEKGLIESFHLLESRTNPNETYRLLTSAAIPVYNKSEDLEDDIHLLGVAGTDVTISSIRQLTFPYKLGVNAHAFIVTNNGYVLMHPGLRPMFKNKPTPNYNSIDFTEVQQLDDGSEPRQLAQILLDLRADLIHSNISVTKDIPLKYHYNNMQRVSREKFDFYYQSIKSTPFTMALALPNRFGYYAVQVPDEIHKNKHARVPIQNFFDGDNWKIHPEWIYCKYHYLEGHEFTNPEEELRHFLGRMYNKNFTWTMQYSADNNDEEDNNIDEDDLDSASNIETVECDTDKKRLQQDDYYCDKELINMLVFDAKSTLQAFKEPWTFKNDREELLFRRYNATLRFVATMSGLTRWEYIFGEENGTNSREFGDDHPRAIDETWYKSAVLQHQYDIDSFVYSVPLQSSTVEDLLVTGSYAIFPKDAGIEAPASVVGFQFSHSHLAKSFFDIAVTNMECQGCLDCRNNLDCYIIDNSGYIIVSHDAVHTGTFFGEIEGCVFESMLELNIFDRIPVYDYQSLCYRMILRLPKADKCNFSWNGMSCIFNWILENIFWFILNINLYQTWHPFQHMVRSETDNLEEEDIILIPTIETDDLEQNKTNPFVPCDHKRNLYVLNQNLFINGIGFPGAIKTHCSTKRYYIKLIPRSNLVLVTVVFNYTDAEKTFSTEPERVVYNDMYPCQKLQLNELTRRRLSGCFNTHEDVSNMFNIQNN</sequence>
<comment type="caution">
    <text evidence="1">The sequence shown here is derived from an EMBL/GenBank/DDBJ whole genome shotgun (WGS) entry which is preliminary data.</text>
</comment>
<dbReference type="Proteomes" id="UP001056778">
    <property type="component" value="Chromosome 2"/>
</dbReference>
<evidence type="ECO:0000313" key="1">
    <source>
        <dbReference type="EMBL" id="KAI4468346.1"/>
    </source>
</evidence>
<accession>A0ACB9TNG6</accession>
<evidence type="ECO:0000313" key="2">
    <source>
        <dbReference type="Proteomes" id="UP001056778"/>
    </source>
</evidence>
<organism evidence="1 2">
    <name type="scientific">Holotrichia oblita</name>
    <name type="common">Chafer beetle</name>
    <dbReference type="NCBI Taxonomy" id="644536"/>
    <lineage>
        <taxon>Eukaryota</taxon>
        <taxon>Metazoa</taxon>
        <taxon>Ecdysozoa</taxon>
        <taxon>Arthropoda</taxon>
        <taxon>Hexapoda</taxon>
        <taxon>Insecta</taxon>
        <taxon>Pterygota</taxon>
        <taxon>Neoptera</taxon>
        <taxon>Endopterygota</taxon>
        <taxon>Coleoptera</taxon>
        <taxon>Polyphaga</taxon>
        <taxon>Scarabaeiformia</taxon>
        <taxon>Scarabaeidae</taxon>
        <taxon>Melolonthinae</taxon>
        <taxon>Holotrichia</taxon>
    </lineage>
</organism>
<protein>
    <submittedName>
        <fullName evidence="1">Voltage-dependent calcium channel subunit alpha-2/delta-related</fullName>
    </submittedName>
</protein>